<keyword evidence="1" id="KW-0732">Signal</keyword>
<name>A0AAU7NZB3_9GAMM</name>
<feature type="chain" id="PRO_5043739353" evidence="1">
    <location>
        <begin position="24"/>
        <end position="168"/>
    </location>
</feature>
<keyword evidence="4" id="KW-1185">Reference proteome</keyword>
<proteinExistence type="predicted"/>
<dbReference type="Proteomes" id="UP001225378">
    <property type="component" value="Chromosome"/>
</dbReference>
<evidence type="ECO:0000256" key="1">
    <source>
        <dbReference type="SAM" id="SignalP"/>
    </source>
</evidence>
<accession>A0AAU7NZB3</accession>
<dbReference type="Pfam" id="PF16694">
    <property type="entry name" value="Cytochrome_P460"/>
    <property type="match status" value="1"/>
</dbReference>
<organism evidence="3 4">
    <name type="scientific">Methylomarinum roseum</name>
    <dbReference type="NCBI Taxonomy" id="3067653"/>
    <lineage>
        <taxon>Bacteria</taxon>
        <taxon>Pseudomonadati</taxon>
        <taxon>Pseudomonadota</taxon>
        <taxon>Gammaproteobacteria</taxon>
        <taxon>Methylococcales</taxon>
        <taxon>Methylococcaceae</taxon>
        <taxon>Methylomarinum</taxon>
    </lineage>
</organism>
<protein>
    <submittedName>
        <fullName evidence="3">Cytochrome P460 family protein</fullName>
    </submittedName>
</protein>
<gene>
    <name evidence="3" type="ORF">Q9L42_009480</name>
</gene>
<dbReference type="Gene3D" id="3.50.70.20">
    <property type="entry name" value="Cytochrome P460"/>
    <property type="match status" value="1"/>
</dbReference>
<evidence type="ECO:0000313" key="3">
    <source>
        <dbReference type="EMBL" id="XBS22339.1"/>
    </source>
</evidence>
<dbReference type="InterPro" id="IPR032033">
    <property type="entry name" value="Cytochrome_P460"/>
</dbReference>
<evidence type="ECO:0000259" key="2">
    <source>
        <dbReference type="Pfam" id="PF16694"/>
    </source>
</evidence>
<dbReference type="InterPro" id="IPR038142">
    <property type="entry name" value="Cytochrome_P460_sp"/>
</dbReference>
<evidence type="ECO:0000313" key="4">
    <source>
        <dbReference type="Proteomes" id="UP001225378"/>
    </source>
</evidence>
<feature type="domain" description="Cytochrome P460" evidence="2">
    <location>
        <begin position="36"/>
        <end position="162"/>
    </location>
</feature>
<dbReference type="EMBL" id="CP157743">
    <property type="protein sequence ID" value="XBS22339.1"/>
    <property type="molecule type" value="Genomic_DNA"/>
</dbReference>
<dbReference type="KEGG" id="mech:Q9L42_009480"/>
<reference evidence="3 4" key="1">
    <citation type="journal article" date="2024" name="Microbiology">
        <title>Methylomarinum rosea sp. nov., a novel halophilic methanotrophic bacterium from the hypersaline Lake Elton.</title>
        <authorList>
            <person name="Suleimanov R.Z."/>
            <person name="Oshkin I.Y."/>
            <person name="Danilova O.V."/>
            <person name="Suzina N.E."/>
            <person name="Dedysh S.N."/>
        </authorList>
    </citation>
    <scope>NUCLEOTIDE SEQUENCE [LARGE SCALE GENOMIC DNA]</scope>
    <source>
        <strain evidence="3 4">Ch1-1</strain>
    </source>
</reference>
<dbReference type="AlphaFoldDB" id="A0AAU7NZB3"/>
<dbReference type="RefSeq" id="WP_349432680.1">
    <property type="nucleotide sequence ID" value="NZ_CP157743.1"/>
</dbReference>
<feature type="signal peptide" evidence="1">
    <location>
        <begin position="1"/>
        <end position="23"/>
    </location>
</feature>
<sequence>MKKTTSIWLLAPLLACASQTLNAKEIAPAPNGIEVPKGYQNWQFIGTSHRTDNNSLRIIVGNDIAVAAVKSGKTKPWPKGSILGKLVWKDSQHPDWDQATVPGKLSHIEFMIKDSNKYKKTGGWGYARWKGMKAEPYGENAEFAQECFNCHSIVKQNDYVFTRAVKLP</sequence>
<dbReference type="CDD" id="cd20753">
    <property type="entry name" value="cyt_P460_Mc-like"/>
    <property type="match status" value="1"/>
</dbReference>